<evidence type="ECO:0000313" key="7">
    <source>
        <dbReference type="EMBL" id="KAK7791682.1"/>
    </source>
</evidence>
<feature type="transmembrane region" description="Helical" evidence="5">
    <location>
        <begin position="94"/>
        <end position="117"/>
    </location>
</feature>
<evidence type="ECO:0000256" key="3">
    <source>
        <dbReference type="ARBA" id="ARBA00022989"/>
    </source>
</evidence>
<proteinExistence type="predicted"/>
<comment type="subcellular location">
    <subcellularLocation>
        <location evidence="1">Membrane</location>
        <topology evidence="1">Multi-pass membrane protein</topology>
    </subcellularLocation>
</comment>
<dbReference type="InterPro" id="IPR013057">
    <property type="entry name" value="AA_transpt_TM"/>
</dbReference>
<dbReference type="GO" id="GO:0015179">
    <property type="term" value="F:L-amino acid transmembrane transporter activity"/>
    <property type="evidence" value="ECO:0007669"/>
    <property type="project" value="TreeGrafter"/>
</dbReference>
<dbReference type="EMBL" id="JAZDUA010000512">
    <property type="protein sequence ID" value="KAK7791682.1"/>
    <property type="molecule type" value="Genomic_DNA"/>
</dbReference>
<organism evidence="7 8">
    <name type="scientific">Gryllus longicercus</name>
    <dbReference type="NCBI Taxonomy" id="2509291"/>
    <lineage>
        <taxon>Eukaryota</taxon>
        <taxon>Metazoa</taxon>
        <taxon>Ecdysozoa</taxon>
        <taxon>Arthropoda</taxon>
        <taxon>Hexapoda</taxon>
        <taxon>Insecta</taxon>
        <taxon>Pterygota</taxon>
        <taxon>Neoptera</taxon>
        <taxon>Polyneoptera</taxon>
        <taxon>Orthoptera</taxon>
        <taxon>Ensifera</taxon>
        <taxon>Gryllidea</taxon>
        <taxon>Grylloidea</taxon>
        <taxon>Gryllidae</taxon>
        <taxon>Gryllinae</taxon>
        <taxon>Gryllus</taxon>
    </lineage>
</organism>
<evidence type="ECO:0000259" key="6">
    <source>
        <dbReference type="Pfam" id="PF01490"/>
    </source>
</evidence>
<name>A0AAN9VJT3_9ORTH</name>
<reference evidence="7 8" key="1">
    <citation type="submission" date="2024-03" db="EMBL/GenBank/DDBJ databases">
        <title>The genome assembly and annotation of the cricket Gryllus longicercus Weissman &amp; Gray.</title>
        <authorList>
            <person name="Szrajer S."/>
            <person name="Gray D."/>
            <person name="Ylla G."/>
        </authorList>
    </citation>
    <scope>NUCLEOTIDE SEQUENCE [LARGE SCALE GENOMIC DNA]</scope>
    <source>
        <strain evidence="7">DAG 2021-001</strain>
        <tissue evidence="7">Whole body minus gut</tissue>
    </source>
</reference>
<feature type="transmembrane region" description="Helical" evidence="5">
    <location>
        <begin position="448"/>
        <end position="469"/>
    </location>
</feature>
<feature type="transmembrane region" description="Helical" evidence="5">
    <location>
        <begin position="291"/>
        <end position="317"/>
    </location>
</feature>
<feature type="transmembrane region" description="Helical" evidence="5">
    <location>
        <begin position="406"/>
        <end position="427"/>
    </location>
</feature>
<evidence type="ECO:0000313" key="8">
    <source>
        <dbReference type="Proteomes" id="UP001378592"/>
    </source>
</evidence>
<evidence type="ECO:0000256" key="2">
    <source>
        <dbReference type="ARBA" id="ARBA00022692"/>
    </source>
</evidence>
<gene>
    <name evidence="7" type="ORF">R5R35_002051</name>
</gene>
<dbReference type="Pfam" id="PF01490">
    <property type="entry name" value="Aa_trans"/>
    <property type="match status" value="1"/>
</dbReference>
<sequence>MVLEKNEAIIDNSALELKLPLGDSLSNGDTKMAVVATDIPRNNESSMVLTPTDDHPRMVRHPTSYLETLTHLLRGNIGSGLFAMGDAFRNAGLLLAPAVTLFLGVICVHSQHLLLNASRDMAARTKKSSNPHFAETVELCFKTGPKATQRYARFARICVDIFLCVTQLGFCCVYFVFIAENIKQVIDVRFPDYQLDLHLHMLFVFVPILLSCWIRSLKYLVPLTSIANILMAAGIVATLYVVVQDLPPISSQEYVAHWSTMPLFFGTAIYAFEGIGLVLPLKEQMKRPAQFASPLGVLNVGMVCVAALFITMGFLGYLRFGDKVLGSITLSLPQDELVSQCIKLAIALAILLTYALQMYVPVSIIWPGVEKRFGPFRYPVFAELLFRSLLVILTFVLAEAVPELELVISLVGAVSSCALALLFPSLIDIISRWEEADPWRLRLCKNSFIFVVGIVGFLTGTYASVYSIVEKLA</sequence>
<feature type="transmembrane region" description="Helical" evidence="5">
    <location>
        <begin position="255"/>
        <end position="279"/>
    </location>
</feature>
<dbReference type="AlphaFoldDB" id="A0AAN9VJT3"/>
<feature type="transmembrane region" description="Helical" evidence="5">
    <location>
        <begin position="337"/>
        <end position="360"/>
    </location>
</feature>
<dbReference type="PANTHER" id="PTHR22950">
    <property type="entry name" value="AMINO ACID TRANSPORTER"/>
    <property type="match status" value="1"/>
</dbReference>
<feature type="transmembrane region" description="Helical" evidence="5">
    <location>
        <begin position="197"/>
        <end position="214"/>
    </location>
</feature>
<comment type="caution">
    <text evidence="7">The sequence shown here is derived from an EMBL/GenBank/DDBJ whole genome shotgun (WGS) entry which is preliminary data.</text>
</comment>
<evidence type="ECO:0000256" key="4">
    <source>
        <dbReference type="ARBA" id="ARBA00023136"/>
    </source>
</evidence>
<accession>A0AAN9VJT3</accession>
<evidence type="ECO:0000256" key="5">
    <source>
        <dbReference type="SAM" id="Phobius"/>
    </source>
</evidence>
<keyword evidence="8" id="KW-1185">Reference proteome</keyword>
<dbReference type="Proteomes" id="UP001378592">
    <property type="component" value="Unassembled WGS sequence"/>
</dbReference>
<dbReference type="GO" id="GO:0005774">
    <property type="term" value="C:vacuolar membrane"/>
    <property type="evidence" value="ECO:0007669"/>
    <property type="project" value="TreeGrafter"/>
</dbReference>
<protein>
    <recommendedName>
        <fullName evidence="6">Amino acid transporter transmembrane domain-containing protein</fullName>
    </recommendedName>
</protein>
<evidence type="ECO:0000256" key="1">
    <source>
        <dbReference type="ARBA" id="ARBA00004141"/>
    </source>
</evidence>
<feature type="transmembrane region" description="Helical" evidence="5">
    <location>
        <begin position="380"/>
        <end position="400"/>
    </location>
</feature>
<feature type="transmembrane region" description="Helical" evidence="5">
    <location>
        <begin position="226"/>
        <end position="243"/>
    </location>
</feature>
<feature type="domain" description="Amino acid transporter transmembrane" evidence="6">
    <location>
        <begin position="61"/>
        <end position="464"/>
    </location>
</feature>
<keyword evidence="3 5" id="KW-1133">Transmembrane helix</keyword>
<keyword evidence="2 5" id="KW-0812">Transmembrane</keyword>
<feature type="transmembrane region" description="Helical" evidence="5">
    <location>
        <begin position="154"/>
        <end position="177"/>
    </location>
</feature>
<dbReference type="PANTHER" id="PTHR22950:SF349">
    <property type="entry name" value="AMINO ACID TRANSPORTER TRANSMEMBRANE DOMAIN-CONTAINING PROTEIN"/>
    <property type="match status" value="1"/>
</dbReference>
<keyword evidence="4 5" id="KW-0472">Membrane</keyword>